<keyword evidence="2" id="KW-1185">Reference proteome</keyword>
<organism evidence="1 2">
    <name type="scientific">Janibacter cremeus</name>
    <dbReference type="NCBI Taxonomy" id="1285192"/>
    <lineage>
        <taxon>Bacteria</taxon>
        <taxon>Bacillati</taxon>
        <taxon>Actinomycetota</taxon>
        <taxon>Actinomycetes</taxon>
        <taxon>Micrococcales</taxon>
        <taxon>Intrasporangiaceae</taxon>
        <taxon>Janibacter</taxon>
    </lineage>
</organism>
<gene>
    <name evidence="1" type="ORF">BJY20_002484</name>
</gene>
<sequence length="326" mass="35991">MEQVHPAPVSHRTAISTSRAARSRELLYRASEAAEDADGVLSRAQLRAIGIGRDRVAAHVRAGRWRLHGRHTVALHTGVLSDRARAWRGVHESCGDARVDGVSALQLAGVTGLSDQMVHVSLHHLCQVRDIDGVVQHKVSRRAEGECTLPGLPRTPPALAALRAAQWAVSDRAAALFLVLPVQQRLVTAEHLREAHEAYPGRRRRALVAQLIEDAADGAHSLGELDIIPLCRRHGLPPPDRQVLRRVDGRSRYLDAYWKEVGLALEIDGEAHSAGLEVTFDHLRQNAVTMQGDTVLRMNLIGLRLEGDAFFAQVSTTYRSLLRRRR</sequence>
<proteinExistence type="predicted"/>
<dbReference type="Proteomes" id="UP000554054">
    <property type="component" value="Unassembled WGS sequence"/>
</dbReference>
<reference evidence="1 2" key="1">
    <citation type="submission" date="2020-07" db="EMBL/GenBank/DDBJ databases">
        <title>Sequencing the genomes of 1000 actinobacteria strains.</title>
        <authorList>
            <person name="Klenk H.-P."/>
        </authorList>
    </citation>
    <scope>NUCLEOTIDE SEQUENCE [LARGE SCALE GENOMIC DNA]</scope>
    <source>
        <strain evidence="1 2">DSM 26154</strain>
    </source>
</reference>
<evidence type="ECO:0000313" key="2">
    <source>
        <dbReference type="Proteomes" id="UP000554054"/>
    </source>
</evidence>
<evidence type="ECO:0000313" key="1">
    <source>
        <dbReference type="EMBL" id="NYF99092.1"/>
    </source>
</evidence>
<dbReference type="RefSeq" id="WP_185991840.1">
    <property type="nucleotide sequence ID" value="NZ_JACCAE010000001.1"/>
</dbReference>
<dbReference type="EMBL" id="JACCAE010000001">
    <property type="protein sequence ID" value="NYF99092.1"/>
    <property type="molecule type" value="Genomic_DNA"/>
</dbReference>
<name>A0A852VQ50_9MICO</name>
<evidence type="ECO:0008006" key="3">
    <source>
        <dbReference type="Google" id="ProtNLM"/>
    </source>
</evidence>
<accession>A0A852VQ50</accession>
<dbReference type="AlphaFoldDB" id="A0A852VQ50"/>
<protein>
    <recommendedName>
        <fullName evidence="3">DUF559 domain-containing protein</fullName>
    </recommendedName>
</protein>
<comment type="caution">
    <text evidence="1">The sequence shown here is derived from an EMBL/GenBank/DDBJ whole genome shotgun (WGS) entry which is preliminary data.</text>
</comment>